<protein>
    <submittedName>
        <fullName evidence="8">ABC transporter permease</fullName>
    </submittedName>
</protein>
<comment type="subcellular location">
    <subcellularLocation>
        <location evidence="1">Cell membrane</location>
        <topology evidence="1">Multi-pass membrane protein</topology>
    </subcellularLocation>
</comment>
<feature type="transmembrane region" description="Helical" evidence="6">
    <location>
        <begin position="20"/>
        <end position="39"/>
    </location>
</feature>
<keyword evidence="9" id="KW-1185">Reference proteome</keyword>
<feature type="domain" description="ABC3 transporter permease C-terminal" evidence="7">
    <location>
        <begin position="183"/>
        <end position="292"/>
    </location>
</feature>
<dbReference type="PANTHER" id="PTHR30287:SF2">
    <property type="entry name" value="BLL1001 PROTEIN"/>
    <property type="match status" value="1"/>
</dbReference>
<feature type="transmembrane region" description="Helical" evidence="6">
    <location>
        <begin position="620"/>
        <end position="641"/>
    </location>
</feature>
<dbReference type="RefSeq" id="WP_106669977.1">
    <property type="nucleotide sequence ID" value="NZ_BMFE01000001.1"/>
</dbReference>
<dbReference type="InterPro" id="IPR038766">
    <property type="entry name" value="Membrane_comp_ABC_pdt"/>
</dbReference>
<dbReference type="Proteomes" id="UP000238385">
    <property type="component" value="Unassembled WGS sequence"/>
</dbReference>
<dbReference type="EMBL" id="PXNN01000003">
    <property type="protein sequence ID" value="PSF10190.1"/>
    <property type="molecule type" value="Genomic_DNA"/>
</dbReference>
<name>A0A2T1KJK7_9GAMM</name>
<evidence type="ECO:0000259" key="7">
    <source>
        <dbReference type="Pfam" id="PF02687"/>
    </source>
</evidence>
<feature type="transmembrane region" description="Helical" evidence="6">
    <location>
        <begin position="334"/>
        <end position="355"/>
    </location>
</feature>
<evidence type="ECO:0000256" key="5">
    <source>
        <dbReference type="ARBA" id="ARBA00023136"/>
    </source>
</evidence>
<reference evidence="8 9" key="1">
    <citation type="submission" date="2018-03" db="EMBL/GenBank/DDBJ databases">
        <title>Marinobacter brunus sp. nov., a marine bacterium of Gamma-proteobacteria isolated from the surface seawater of the South China Sea.</title>
        <authorList>
            <person name="Cheng H."/>
            <person name="Wu Y.-H."/>
            <person name="Xamxidin M."/>
            <person name="Xu X.-W."/>
        </authorList>
    </citation>
    <scope>NUCLEOTIDE SEQUENCE [LARGE SCALE GENOMIC DNA]</scope>
    <source>
        <strain evidence="8 9">JCM 30472</strain>
    </source>
</reference>
<comment type="caution">
    <text evidence="8">The sequence shown here is derived from an EMBL/GenBank/DDBJ whole genome shotgun (WGS) entry which is preliminary data.</text>
</comment>
<dbReference type="InterPro" id="IPR003838">
    <property type="entry name" value="ABC3_permease_C"/>
</dbReference>
<evidence type="ECO:0000256" key="6">
    <source>
        <dbReference type="SAM" id="Phobius"/>
    </source>
</evidence>
<keyword evidence="3 6" id="KW-0812">Transmembrane</keyword>
<evidence type="ECO:0000256" key="1">
    <source>
        <dbReference type="ARBA" id="ARBA00004651"/>
    </source>
</evidence>
<evidence type="ECO:0000256" key="2">
    <source>
        <dbReference type="ARBA" id="ARBA00022475"/>
    </source>
</evidence>
<evidence type="ECO:0000313" key="8">
    <source>
        <dbReference type="EMBL" id="PSF10190.1"/>
    </source>
</evidence>
<gene>
    <name evidence="8" type="ORF">C7H08_01430</name>
</gene>
<dbReference type="GO" id="GO:0005886">
    <property type="term" value="C:plasma membrane"/>
    <property type="evidence" value="ECO:0007669"/>
    <property type="project" value="UniProtKB-SubCell"/>
</dbReference>
<feature type="transmembrane region" description="Helical" evidence="6">
    <location>
        <begin position="712"/>
        <end position="731"/>
    </location>
</feature>
<sequence>MTTFTALLSHYRRHPWQGAALALLMLLATTLWTGIHHLTSEARASLGQSERAVEARHQVQRIDGAVLTVEDFVSLRRQGLCLMPWLEVLPEGESRRVIGVDPLAALCFQRQGDVASFDGQPLRGDPFLDIADAAALPARQSQLFLIVAPNTGVLPEAYRITSFSLAPDTGQLGDSFLLNLDALSVLVLLITGLLLRSVYLLSLSQRRDSFALLNRFGVPVRRVRWHLVAELVCLALLTLIPGILLGQLLANGLAGGFASVMEGLFDSRQFATSGNNWLVPTVVMMALLLLVCAADWLIPDKLRKASVFVIRSGLLALLFIVVGTGGVWLAPNLLWLFVSVALGLAGAGLLMPWCLSALSSRMSRASHQPLRRWWWAEFGVLCRRLALPLVALQLALAMVLAVQALVTTFEATFDHWLGQRLSADYYLEVPTGADAEIAAHWLTQNLPATSGARWHRVLRGQGRIGLDSQSRSVDVFALAPVGSLVTEWDLIEQTEQPWQQLAAGHGVMLNEQLAYRQGLAAGDQIQLELAGQSMSVPVLGIYPDYGRPAGEVLMAGDLLPDDFSVAFESFSISPGSVGIETITEALAGIWQQPALTLRDNRSIRDLANRVFDQTFMLTRAMTLLTLALAAVALLLMGWVFLATRLWYFRLLEVWGLERAAIFLRLLTLALAVSLSAAVLALPVGVGLTWVLVQRINPLAFGWSLPMELYPGFWLELLALALVIGVCIALLMRRQLGRPAVRPSVTGTVTGEER</sequence>
<keyword evidence="5 6" id="KW-0472">Membrane</keyword>
<feature type="transmembrane region" description="Helical" evidence="6">
    <location>
        <begin position="305"/>
        <end position="328"/>
    </location>
</feature>
<keyword evidence="2" id="KW-1003">Cell membrane</keyword>
<feature type="transmembrane region" description="Helical" evidence="6">
    <location>
        <begin position="662"/>
        <end position="692"/>
    </location>
</feature>
<accession>A0A2T1KJK7</accession>
<proteinExistence type="predicted"/>
<feature type="transmembrane region" description="Helical" evidence="6">
    <location>
        <begin position="182"/>
        <end position="202"/>
    </location>
</feature>
<feature type="transmembrane region" description="Helical" evidence="6">
    <location>
        <begin position="223"/>
        <end position="244"/>
    </location>
</feature>
<dbReference type="Pfam" id="PF02687">
    <property type="entry name" value="FtsX"/>
    <property type="match status" value="2"/>
</dbReference>
<evidence type="ECO:0000256" key="4">
    <source>
        <dbReference type="ARBA" id="ARBA00022989"/>
    </source>
</evidence>
<feature type="domain" description="ABC3 transporter permease C-terminal" evidence="7">
    <location>
        <begin position="621"/>
        <end position="735"/>
    </location>
</feature>
<evidence type="ECO:0000313" key="9">
    <source>
        <dbReference type="Proteomes" id="UP000238385"/>
    </source>
</evidence>
<dbReference type="OrthoDB" id="343744at2"/>
<dbReference type="AlphaFoldDB" id="A0A2T1KJK7"/>
<evidence type="ECO:0000256" key="3">
    <source>
        <dbReference type="ARBA" id="ARBA00022692"/>
    </source>
</evidence>
<keyword evidence="4 6" id="KW-1133">Transmembrane helix</keyword>
<feature type="transmembrane region" description="Helical" evidence="6">
    <location>
        <begin position="277"/>
        <end position="298"/>
    </location>
</feature>
<organism evidence="8 9">
    <name type="scientific">Marinobacter halophilus</name>
    <dbReference type="NCBI Taxonomy" id="1323740"/>
    <lineage>
        <taxon>Bacteria</taxon>
        <taxon>Pseudomonadati</taxon>
        <taxon>Pseudomonadota</taxon>
        <taxon>Gammaproteobacteria</taxon>
        <taxon>Pseudomonadales</taxon>
        <taxon>Marinobacteraceae</taxon>
        <taxon>Marinobacter</taxon>
    </lineage>
</organism>
<feature type="transmembrane region" description="Helical" evidence="6">
    <location>
        <begin position="385"/>
        <end position="406"/>
    </location>
</feature>
<dbReference type="PANTHER" id="PTHR30287">
    <property type="entry name" value="MEMBRANE COMPONENT OF PREDICTED ABC SUPERFAMILY METABOLITE UPTAKE TRANSPORTER"/>
    <property type="match status" value="1"/>
</dbReference>